<comment type="caution">
    <text evidence="2">The sequence shown here is derived from an EMBL/GenBank/DDBJ whole genome shotgun (WGS) entry which is preliminary data.</text>
</comment>
<protein>
    <submittedName>
        <fullName evidence="2">Uncharacterized protein</fullName>
    </submittedName>
</protein>
<feature type="transmembrane region" description="Helical" evidence="1">
    <location>
        <begin position="12"/>
        <end position="36"/>
    </location>
</feature>
<keyword evidence="1" id="KW-1133">Transmembrane helix</keyword>
<organism evidence="2 3">
    <name type="scientific">Tamlana crocina</name>
    <dbReference type="NCBI Taxonomy" id="393006"/>
    <lineage>
        <taxon>Bacteria</taxon>
        <taxon>Pseudomonadati</taxon>
        <taxon>Bacteroidota</taxon>
        <taxon>Flavobacteriia</taxon>
        <taxon>Flavobacteriales</taxon>
        <taxon>Flavobacteriaceae</taxon>
        <taxon>Tamlana</taxon>
    </lineage>
</organism>
<reference evidence="2 3" key="1">
    <citation type="submission" date="2020-03" db="EMBL/GenBank/DDBJ databases">
        <title>Tamlana sp. nov, isolated from XXX.</title>
        <authorList>
            <person name="Cao W.R."/>
        </authorList>
    </citation>
    <scope>NUCLEOTIDE SEQUENCE [LARGE SCALE GENOMIC DNA]</scope>
    <source>
        <strain evidence="2 3">HST1-43</strain>
    </source>
</reference>
<evidence type="ECO:0000313" key="3">
    <source>
        <dbReference type="Proteomes" id="UP000760545"/>
    </source>
</evidence>
<accession>A0ABX1DET9</accession>
<gene>
    <name evidence="2" type="ORF">HC176_15305</name>
</gene>
<feature type="transmembrane region" description="Helical" evidence="1">
    <location>
        <begin position="147"/>
        <end position="167"/>
    </location>
</feature>
<dbReference type="EMBL" id="JAAVJS010000034">
    <property type="protein sequence ID" value="NJX16855.1"/>
    <property type="molecule type" value="Genomic_DNA"/>
</dbReference>
<sequence>MAKKNDNAGGIFFWMLVGLLIVLPLVPIVWIIYTLIKLYKWKKNQKYYPNQDISDFWLDKQEKIEFLESLNDFRTSKSNIDDLWATADNEGLPRNQDGSISNRRNRGKEINNQLNFENDIYNKSKRRLFYLREKPNDKWNYLKDYFVSYYGAIYALLFWFVAFYYSLKYFFKKPLLSVFEIYDKIFTERTEYFIALKENWELHTIYALSISAIVSLIVFYICKYLAGKFIFKNKYPEPPIVDYSNYDKY</sequence>
<evidence type="ECO:0000256" key="1">
    <source>
        <dbReference type="SAM" id="Phobius"/>
    </source>
</evidence>
<dbReference type="RefSeq" id="WP_167919828.1">
    <property type="nucleotide sequence ID" value="NZ_JAAVJS010000034.1"/>
</dbReference>
<proteinExistence type="predicted"/>
<feature type="transmembrane region" description="Helical" evidence="1">
    <location>
        <begin position="205"/>
        <end position="226"/>
    </location>
</feature>
<name>A0ABX1DET9_9FLAO</name>
<keyword evidence="3" id="KW-1185">Reference proteome</keyword>
<evidence type="ECO:0000313" key="2">
    <source>
        <dbReference type="EMBL" id="NJX16855.1"/>
    </source>
</evidence>
<dbReference type="Proteomes" id="UP000760545">
    <property type="component" value="Unassembled WGS sequence"/>
</dbReference>
<keyword evidence="1" id="KW-0812">Transmembrane</keyword>
<keyword evidence="1" id="KW-0472">Membrane</keyword>